<evidence type="ECO:0000313" key="1">
    <source>
        <dbReference type="EMBL" id="ACI18025.1"/>
    </source>
</evidence>
<dbReference type="EMBL" id="CP001145">
    <property type="protein sequence ID" value="ACI18025.1"/>
    <property type="molecule type" value="Genomic_DNA"/>
</dbReference>
<dbReference type="AlphaFoldDB" id="B5Y8B3"/>
<reference evidence="2" key="1">
    <citation type="submission" date="2008-08" db="EMBL/GenBank/DDBJ databases">
        <title>The complete genome sequence of Coprothermobacter proteolyticus strain ATCC 5245 / DSM 5265 / BT.</title>
        <authorList>
            <person name="Dodson R.J."/>
            <person name="Durkin A.S."/>
            <person name="Wu M."/>
            <person name="Eisen J."/>
            <person name="Sutton G."/>
        </authorList>
    </citation>
    <scope>NUCLEOTIDE SEQUENCE [LARGE SCALE GENOMIC DNA]</scope>
    <source>
        <strain evidence="2">ATCC 35245 / DSM 5265 / OCM 4 / BT</strain>
    </source>
</reference>
<name>B5Y8B3_COPPD</name>
<keyword evidence="2" id="KW-1185">Reference proteome</keyword>
<dbReference type="OrthoDB" id="9960163at2"/>
<dbReference type="Proteomes" id="UP000001732">
    <property type="component" value="Chromosome"/>
</dbReference>
<dbReference type="KEGG" id="cpo:COPRO5265_0662"/>
<dbReference type="STRING" id="309798.COPRO5265_0662"/>
<proteinExistence type="predicted"/>
<sequence length="172" mass="19884">MREVSDIAALVAARQDRVLPLETIDKLRVNPYLLNQVALNPDMRQQITEKPPDEAANALWKDFLEELDELLGLLGESGYAEMEEFYRARFFGEAFETEKLKTLPFGEFLYEAFMSSVESLKRGEQGSDWRLEWLKFLEYNYFSGSFLAGVLRYVELRFQTIAGISYALLRTG</sequence>
<dbReference type="RefSeq" id="WP_012544675.1">
    <property type="nucleotide sequence ID" value="NC_011295.1"/>
</dbReference>
<dbReference type="HOGENOM" id="CLU_1552693_0_0_9"/>
<accession>B5Y8B3</accession>
<evidence type="ECO:0000313" key="2">
    <source>
        <dbReference type="Proteomes" id="UP000001732"/>
    </source>
</evidence>
<gene>
    <name evidence="1" type="ordered locus">COPRO5265_0662</name>
</gene>
<organism evidence="1 2">
    <name type="scientific">Coprothermobacter proteolyticus (strain ATCC 35245 / DSM 5265 / OCM 4 / BT)</name>
    <dbReference type="NCBI Taxonomy" id="309798"/>
    <lineage>
        <taxon>Bacteria</taxon>
        <taxon>Pseudomonadati</taxon>
        <taxon>Coprothermobacterota</taxon>
        <taxon>Coprothermobacteria</taxon>
        <taxon>Coprothermobacterales</taxon>
        <taxon>Coprothermobacteraceae</taxon>
        <taxon>Coprothermobacter</taxon>
    </lineage>
</organism>
<protein>
    <submittedName>
        <fullName evidence="1">Uncharacterized protein</fullName>
    </submittedName>
</protein>
<reference evidence="1 2" key="2">
    <citation type="journal article" date="2014" name="Genome Announc.">
        <title>Complete Genome Sequence of Coprothermobacter proteolyticus DSM 5265.</title>
        <authorList>
            <person name="Alexiev A."/>
            <person name="Coil D.A."/>
            <person name="Badger J.H."/>
            <person name="Enticknap J."/>
            <person name="Ward N."/>
            <person name="Robb F.T."/>
            <person name="Eisen J.A."/>
        </authorList>
    </citation>
    <scope>NUCLEOTIDE SEQUENCE [LARGE SCALE GENOMIC DNA]</scope>
    <source>
        <strain evidence="2">ATCC 35245 / DSM 5265 / OCM 4 / BT</strain>
    </source>
</reference>